<dbReference type="GO" id="GO:0071949">
    <property type="term" value="F:FAD binding"/>
    <property type="evidence" value="ECO:0007669"/>
    <property type="project" value="InterPro"/>
</dbReference>
<keyword evidence="5" id="KW-0732">Signal</keyword>
<dbReference type="Pfam" id="PF01565">
    <property type="entry name" value="FAD_binding_4"/>
    <property type="match status" value="1"/>
</dbReference>
<evidence type="ECO:0000256" key="2">
    <source>
        <dbReference type="ARBA" id="ARBA00022630"/>
    </source>
</evidence>
<sequence>MFFRRCVALVTVTSALLAQAHPTDVEKRLLPDPVCVQISNAISSASDVYYAGQWFYTKGISHWASSSTQLAKCVVEPGTAADVGIILGILGSTNTPFAVKGGGHASNPGFSSTTGVHISMYRFSEVTYNSASQTAVIGAGLIWDDVYAALAPYNVNVVGGRVTGVGVAGFILGGGFSWLTNQYGLTIDTVTAYELVKPDGTVVTVTETSNANLFFGLKGGFNNFGIVTRFTLKVFPQTQVWGGLITITAPNIPLVAAATAAFSANVQDPKAGIITTYNFLLGQPGISQLLFYDGPTPPAGIFDDFLAIPYLTKDVSTRSFVSLVQSSPANATYGQRGIFNTVSVLQFTPTLLDVILNETVFWGTTLSLKSGSFISYDVEPFLSNLFTHNTSPSAYPPVRSLGLLPFNIYYAWSLSAFDDDFHDAARQSAARIYDAAIAEGQAGIVGAPVYPNYAIFDTPLSSIYGSNLPQLQSLKASIDPNNVMGLAGGFKF</sequence>
<dbReference type="PANTHER" id="PTHR42973">
    <property type="entry name" value="BINDING OXIDOREDUCTASE, PUTATIVE (AFU_ORTHOLOGUE AFUA_1G17690)-RELATED"/>
    <property type="match status" value="1"/>
</dbReference>
<dbReference type="Gene3D" id="3.30.465.10">
    <property type="match status" value="1"/>
</dbReference>
<dbReference type="STRING" id="68775.A0A5C3M2X1"/>
<evidence type="ECO:0000313" key="8">
    <source>
        <dbReference type="Proteomes" id="UP000308652"/>
    </source>
</evidence>
<comment type="similarity">
    <text evidence="1">Belongs to the oxygen-dependent FAD-linked oxidoreductase family.</text>
</comment>
<reference evidence="7 8" key="1">
    <citation type="journal article" date="2019" name="Nat. Ecol. Evol.">
        <title>Megaphylogeny resolves global patterns of mushroom evolution.</title>
        <authorList>
            <person name="Varga T."/>
            <person name="Krizsan K."/>
            <person name="Foldi C."/>
            <person name="Dima B."/>
            <person name="Sanchez-Garcia M."/>
            <person name="Sanchez-Ramirez S."/>
            <person name="Szollosi G.J."/>
            <person name="Szarkandi J.G."/>
            <person name="Papp V."/>
            <person name="Albert L."/>
            <person name="Andreopoulos W."/>
            <person name="Angelini C."/>
            <person name="Antonin V."/>
            <person name="Barry K.W."/>
            <person name="Bougher N.L."/>
            <person name="Buchanan P."/>
            <person name="Buyck B."/>
            <person name="Bense V."/>
            <person name="Catcheside P."/>
            <person name="Chovatia M."/>
            <person name="Cooper J."/>
            <person name="Damon W."/>
            <person name="Desjardin D."/>
            <person name="Finy P."/>
            <person name="Geml J."/>
            <person name="Haridas S."/>
            <person name="Hughes K."/>
            <person name="Justo A."/>
            <person name="Karasinski D."/>
            <person name="Kautmanova I."/>
            <person name="Kiss B."/>
            <person name="Kocsube S."/>
            <person name="Kotiranta H."/>
            <person name="LaButti K.M."/>
            <person name="Lechner B.E."/>
            <person name="Liimatainen K."/>
            <person name="Lipzen A."/>
            <person name="Lukacs Z."/>
            <person name="Mihaltcheva S."/>
            <person name="Morgado L.N."/>
            <person name="Niskanen T."/>
            <person name="Noordeloos M.E."/>
            <person name="Ohm R.A."/>
            <person name="Ortiz-Santana B."/>
            <person name="Ovrebo C."/>
            <person name="Racz N."/>
            <person name="Riley R."/>
            <person name="Savchenko A."/>
            <person name="Shiryaev A."/>
            <person name="Soop K."/>
            <person name="Spirin V."/>
            <person name="Szebenyi C."/>
            <person name="Tomsovsky M."/>
            <person name="Tulloss R.E."/>
            <person name="Uehling J."/>
            <person name="Grigoriev I.V."/>
            <person name="Vagvolgyi C."/>
            <person name="Papp T."/>
            <person name="Martin F.M."/>
            <person name="Miettinen O."/>
            <person name="Hibbett D.S."/>
            <person name="Nagy L.G."/>
        </authorList>
    </citation>
    <scope>NUCLEOTIDE SEQUENCE [LARGE SCALE GENOMIC DNA]</scope>
    <source>
        <strain evidence="7 8">CBS 166.37</strain>
    </source>
</reference>
<dbReference type="PANTHER" id="PTHR42973:SF13">
    <property type="entry name" value="FAD-BINDING PCMH-TYPE DOMAIN-CONTAINING PROTEIN"/>
    <property type="match status" value="1"/>
</dbReference>
<dbReference type="InterPro" id="IPR016166">
    <property type="entry name" value="FAD-bd_PCMH"/>
</dbReference>
<dbReference type="InterPro" id="IPR016167">
    <property type="entry name" value="FAD-bd_PCMH_sub1"/>
</dbReference>
<dbReference type="InterPro" id="IPR036318">
    <property type="entry name" value="FAD-bd_PCMH-like_sf"/>
</dbReference>
<dbReference type="Gene3D" id="3.30.43.10">
    <property type="entry name" value="Uridine Diphospho-n-acetylenolpyruvylglucosamine Reductase, domain 2"/>
    <property type="match status" value="1"/>
</dbReference>
<evidence type="ECO:0000256" key="4">
    <source>
        <dbReference type="ARBA" id="ARBA00023002"/>
    </source>
</evidence>
<name>A0A5C3M2X1_9AGAR</name>
<feature type="domain" description="FAD-binding PCMH-type" evidence="6">
    <location>
        <begin position="67"/>
        <end position="237"/>
    </location>
</feature>
<accession>A0A5C3M2X1</accession>
<organism evidence="7 8">
    <name type="scientific">Crucibulum laeve</name>
    <dbReference type="NCBI Taxonomy" id="68775"/>
    <lineage>
        <taxon>Eukaryota</taxon>
        <taxon>Fungi</taxon>
        <taxon>Dikarya</taxon>
        <taxon>Basidiomycota</taxon>
        <taxon>Agaricomycotina</taxon>
        <taxon>Agaricomycetes</taxon>
        <taxon>Agaricomycetidae</taxon>
        <taxon>Agaricales</taxon>
        <taxon>Agaricineae</taxon>
        <taxon>Nidulariaceae</taxon>
        <taxon>Crucibulum</taxon>
    </lineage>
</organism>
<dbReference type="Proteomes" id="UP000308652">
    <property type="component" value="Unassembled WGS sequence"/>
</dbReference>
<evidence type="ECO:0000256" key="3">
    <source>
        <dbReference type="ARBA" id="ARBA00022827"/>
    </source>
</evidence>
<feature type="signal peptide" evidence="5">
    <location>
        <begin position="1"/>
        <end position="22"/>
    </location>
</feature>
<keyword evidence="4" id="KW-0560">Oxidoreductase</keyword>
<proteinExistence type="inferred from homology"/>
<evidence type="ECO:0000256" key="1">
    <source>
        <dbReference type="ARBA" id="ARBA00005466"/>
    </source>
</evidence>
<dbReference type="InterPro" id="IPR006094">
    <property type="entry name" value="Oxid_FAD_bind_N"/>
</dbReference>
<evidence type="ECO:0000256" key="5">
    <source>
        <dbReference type="SAM" id="SignalP"/>
    </source>
</evidence>
<keyword evidence="2" id="KW-0285">Flavoprotein</keyword>
<gene>
    <name evidence="7" type="ORF">BDQ12DRAFT_734991</name>
</gene>
<keyword evidence="8" id="KW-1185">Reference proteome</keyword>
<feature type="chain" id="PRO_5022932366" description="FAD-binding PCMH-type domain-containing protein" evidence="5">
    <location>
        <begin position="23"/>
        <end position="492"/>
    </location>
</feature>
<dbReference type="PROSITE" id="PS51387">
    <property type="entry name" value="FAD_PCMH"/>
    <property type="match status" value="1"/>
</dbReference>
<dbReference type="AlphaFoldDB" id="A0A5C3M2X1"/>
<keyword evidence="3" id="KW-0274">FAD</keyword>
<dbReference type="SUPFAM" id="SSF56176">
    <property type="entry name" value="FAD-binding/transporter-associated domain-like"/>
    <property type="match status" value="1"/>
</dbReference>
<dbReference type="InterPro" id="IPR016169">
    <property type="entry name" value="FAD-bd_PCMH_sub2"/>
</dbReference>
<evidence type="ECO:0000259" key="6">
    <source>
        <dbReference type="PROSITE" id="PS51387"/>
    </source>
</evidence>
<dbReference type="Gene3D" id="3.40.462.20">
    <property type="match status" value="1"/>
</dbReference>
<dbReference type="OrthoDB" id="2151789at2759"/>
<dbReference type="EMBL" id="ML213600">
    <property type="protein sequence ID" value="TFK39177.1"/>
    <property type="molecule type" value="Genomic_DNA"/>
</dbReference>
<dbReference type="GO" id="GO:0016491">
    <property type="term" value="F:oxidoreductase activity"/>
    <property type="evidence" value="ECO:0007669"/>
    <property type="project" value="UniProtKB-KW"/>
</dbReference>
<protein>
    <recommendedName>
        <fullName evidence="6">FAD-binding PCMH-type domain-containing protein</fullName>
    </recommendedName>
</protein>
<dbReference type="InterPro" id="IPR050416">
    <property type="entry name" value="FAD-linked_Oxidoreductase"/>
</dbReference>
<evidence type="ECO:0000313" key="7">
    <source>
        <dbReference type="EMBL" id="TFK39177.1"/>
    </source>
</evidence>